<dbReference type="InterPro" id="IPR025202">
    <property type="entry name" value="PLD-like_dom"/>
</dbReference>
<gene>
    <name evidence="3" type="ORF">K8V56_10725</name>
</gene>
<dbReference type="SUPFAM" id="SSF56024">
    <property type="entry name" value="Phospholipase D/nuclease"/>
    <property type="match status" value="2"/>
</dbReference>
<dbReference type="AlphaFoldDB" id="A0A921FZ36"/>
<reference evidence="3" key="2">
    <citation type="submission" date="2021-09" db="EMBL/GenBank/DDBJ databases">
        <authorList>
            <person name="Gilroy R."/>
        </authorList>
    </citation>
    <scope>NUCLEOTIDE SEQUENCE</scope>
    <source>
        <strain evidence="3">CHK171-7178</strain>
    </source>
</reference>
<evidence type="ECO:0000313" key="3">
    <source>
        <dbReference type="EMBL" id="HJF32229.1"/>
    </source>
</evidence>
<dbReference type="Proteomes" id="UP000698173">
    <property type="component" value="Unassembled WGS sequence"/>
</dbReference>
<dbReference type="Gene3D" id="3.30.870.10">
    <property type="entry name" value="Endonuclease Chain A"/>
    <property type="match status" value="2"/>
</dbReference>
<reference evidence="3" key="1">
    <citation type="journal article" date="2021" name="PeerJ">
        <title>Extensive microbial diversity within the chicken gut microbiome revealed by metagenomics and culture.</title>
        <authorList>
            <person name="Gilroy R."/>
            <person name="Ravi A."/>
            <person name="Getino M."/>
            <person name="Pursley I."/>
            <person name="Horton D.L."/>
            <person name="Alikhan N.F."/>
            <person name="Baker D."/>
            <person name="Gharbi K."/>
            <person name="Hall N."/>
            <person name="Watson M."/>
            <person name="Adriaenssens E.M."/>
            <person name="Foster-Nyarko E."/>
            <person name="Jarju S."/>
            <person name="Secka A."/>
            <person name="Antonio M."/>
            <person name="Oren A."/>
            <person name="Chaudhuri R.R."/>
            <person name="La Ragione R."/>
            <person name="Hildebrand F."/>
            <person name="Pallen M.J."/>
        </authorList>
    </citation>
    <scope>NUCLEOTIDE SEQUENCE</scope>
    <source>
        <strain evidence="3">CHK171-7178</strain>
    </source>
</reference>
<name>A0A921FZ36_SPOPS</name>
<dbReference type="CDD" id="cd09129">
    <property type="entry name" value="PLDc_unchar2_1"/>
    <property type="match status" value="1"/>
</dbReference>
<evidence type="ECO:0000256" key="1">
    <source>
        <dbReference type="SAM" id="Phobius"/>
    </source>
</evidence>
<sequence>MKKNKKLGWSKRKRIIVMVLSVYALFYIGVILLNTYKKLPEGVSYEGDLHWTDEVEMFTDLTYAKNKEGDSTVHELAIFDEVYAMIDRAEQFIVLDYFLFDHYYDEDIEFPKIVQTMTKKLVEKKQNHPDMPIIFITDPLNTGYGSYETEWFTKMEDAGIEVIYTDLEPLRDSIPIYSGLYRSIFHWMDFEKTGWIANAMSSKAPKMTLASYITLLNVKANHRKTVVTDKEALVSSGNPHNASGFHGNVALKVKGDVLNDILEAEEAVVNFTNGGTLPRVEVEEQDGGNYAVQYLTEKKILDGLLGDIAKAQEGDTIRVGMFFIAKRDLVNALIDAANRGVDVKMILDPNENSFGNEKSGLPN</sequence>
<proteinExistence type="predicted"/>
<feature type="non-terminal residue" evidence="3">
    <location>
        <position position="363"/>
    </location>
</feature>
<dbReference type="Pfam" id="PF13091">
    <property type="entry name" value="PLDc_2"/>
    <property type="match status" value="1"/>
</dbReference>
<evidence type="ECO:0000313" key="4">
    <source>
        <dbReference type="Proteomes" id="UP000698173"/>
    </source>
</evidence>
<evidence type="ECO:0000259" key="2">
    <source>
        <dbReference type="Pfam" id="PF13091"/>
    </source>
</evidence>
<feature type="transmembrane region" description="Helical" evidence="1">
    <location>
        <begin position="15"/>
        <end position="36"/>
    </location>
</feature>
<protein>
    <submittedName>
        <fullName evidence="3">Phospholipase D-like domain-containing protein</fullName>
    </submittedName>
</protein>
<organism evidence="3 4">
    <name type="scientific">Sporosarcina psychrophila</name>
    <name type="common">Bacillus psychrophilus</name>
    <dbReference type="NCBI Taxonomy" id="1476"/>
    <lineage>
        <taxon>Bacteria</taxon>
        <taxon>Bacillati</taxon>
        <taxon>Bacillota</taxon>
        <taxon>Bacilli</taxon>
        <taxon>Bacillales</taxon>
        <taxon>Caryophanaceae</taxon>
        <taxon>Sporosarcina</taxon>
    </lineage>
</organism>
<feature type="domain" description="Phospholipase D-like" evidence="2">
    <location>
        <begin position="307"/>
        <end position="353"/>
    </location>
</feature>
<comment type="caution">
    <text evidence="3">The sequence shown here is derived from an EMBL/GenBank/DDBJ whole genome shotgun (WGS) entry which is preliminary data.</text>
</comment>
<keyword evidence="1" id="KW-0812">Transmembrane</keyword>
<dbReference type="EMBL" id="DYWT01000175">
    <property type="protein sequence ID" value="HJF32229.1"/>
    <property type="molecule type" value="Genomic_DNA"/>
</dbReference>
<keyword evidence="1" id="KW-0472">Membrane</keyword>
<accession>A0A921FZ36</accession>
<keyword evidence="1" id="KW-1133">Transmembrane helix</keyword>